<accession>A0A382FT80</accession>
<dbReference type="Pfam" id="PF01041">
    <property type="entry name" value="DegT_DnrJ_EryC1"/>
    <property type="match status" value="1"/>
</dbReference>
<reference evidence="1" key="1">
    <citation type="submission" date="2018-05" db="EMBL/GenBank/DDBJ databases">
        <authorList>
            <person name="Lanie J.A."/>
            <person name="Ng W.-L."/>
            <person name="Kazmierczak K.M."/>
            <person name="Andrzejewski T.M."/>
            <person name="Davidsen T.M."/>
            <person name="Wayne K.J."/>
            <person name="Tettelin H."/>
            <person name="Glass J.I."/>
            <person name="Rusch D."/>
            <person name="Podicherti R."/>
            <person name="Tsui H.-C.T."/>
            <person name="Winkler M.E."/>
        </authorList>
    </citation>
    <scope>NUCLEOTIDE SEQUENCE</scope>
</reference>
<dbReference type="Gene3D" id="3.40.640.10">
    <property type="entry name" value="Type I PLP-dependent aspartate aminotransferase-like (Major domain)"/>
    <property type="match status" value="1"/>
</dbReference>
<dbReference type="AlphaFoldDB" id="A0A382FT80"/>
<organism evidence="1">
    <name type="scientific">marine metagenome</name>
    <dbReference type="NCBI Taxonomy" id="408172"/>
    <lineage>
        <taxon>unclassified sequences</taxon>
        <taxon>metagenomes</taxon>
        <taxon>ecological metagenomes</taxon>
    </lineage>
</organism>
<name>A0A382FT80_9ZZZZ</name>
<sequence length="100" mass="11556">QIVSFQLKKRIPIGKGGMILTNDKDAVEWFKMMRYEGRHNEVPYTEDEFGFIGYNMYMTPEDAARGLILMKHTPKENEDSGGSHNCIDLSIQNIFKNKVK</sequence>
<protein>
    <submittedName>
        <fullName evidence="1">Uncharacterized protein</fullName>
    </submittedName>
</protein>
<dbReference type="SUPFAM" id="SSF53383">
    <property type="entry name" value="PLP-dependent transferases"/>
    <property type="match status" value="1"/>
</dbReference>
<dbReference type="InterPro" id="IPR000653">
    <property type="entry name" value="DegT/StrS_aminotransferase"/>
</dbReference>
<dbReference type="EMBL" id="UINC01051517">
    <property type="protein sequence ID" value="SVB65775.1"/>
    <property type="molecule type" value="Genomic_DNA"/>
</dbReference>
<feature type="non-terminal residue" evidence="1">
    <location>
        <position position="1"/>
    </location>
</feature>
<dbReference type="InterPro" id="IPR015424">
    <property type="entry name" value="PyrdxlP-dep_Trfase"/>
</dbReference>
<dbReference type="InterPro" id="IPR015421">
    <property type="entry name" value="PyrdxlP-dep_Trfase_major"/>
</dbReference>
<gene>
    <name evidence="1" type="ORF">METZ01_LOCUS218629</name>
</gene>
<proteinExistence type="predicted"/>
<evidence type="ECO:0000313" key="1">
    <source>
        <dbReference type="EMBL" id="SVB65775.1"/>
    </source>
</evidence>